<evidence type="ECO:0000256" key="1">
    <source>
        <dbReference type="SAM" id="MobiDB-lite"/>
    </source>
</evidence>
<keyword evidence="4" id="KW-1185">Reference proteome</keyword>
<proteinExistence type="predicted"/>
<dbReference type="InterPro" id="IPR002156">
    <property type="entry name" value="RNaseH_domain"/>
</dbReference>
<dbReference type="Proteomes" id="UP000294003">
    <property type="component" value="Unassembled WGS sequence"/>
</dbReference>
<organism evidence="3 4">
    <name type="scientific">Monosporascus cannonballus</name>
    <dbReference type="NCBI Taxonomy" id="155416"/>
    <lineage>
        <taxon>Eukaryota</taxon>
        <taxon>Fungi</taxon>
        <taxon>Dikarya</taxon>
        <taxon>Ascomycota</taxon>
        <taxon>Pezizomycotina</taxon>
        <taxon>Sordariomycetes</taxon>
        <taxon>Xylariomycetidae</taxon>
        <taxon>Xylariales</taxon>
        <taxon>Xylariales incertae sedis</taxon>
        <taxon>Monosporascus</taxon>
    </lineage>
</organism>
<evidence type="ECO:0000259" key="2">
    <source>
        <dbReference type="PROSITE" id="PS50879"/>
    </source>
</evidence>
<dbReference type="EMBL" id="QJNS01000176">
    <property type="protein sequence ID" value="RYO83960.1"/>
    <property type="molecule type" value="Genomic_DNA"/>
</dbReference>
<dbReference type="Pfam" id="PF00075">
    <property type="entry name" value="RNase_H"/>
    <property type="match status" value="1"/>
</dbReference>
<evidence type="ECO:0000313" key="4">
    <source>
        <dbReference type="Proteomes" id="UP000294003"/>
    </source>
</evidence>
<name>A0ABY0H3K8_9PEZI</name>
<dbReference type="InterPro" id="IPR036397">
    <property type="entry name" value="RNaseH_sf"/>
</dbReference>
<dbReference type="SUPFAM" id="SSF53098">
    <property type="entry name" value="Ribonuclease H-like"/>
    <property type="match status" value="1"/>
</dbReference>
<feature type="region of interest" description="Disordered" evidence="1">
    <location>
        <begin position="1"/>
        <end position="20"/>
    </location>
</feature>
<reference evidence="3 4" key="1">
    <citation type="submission" date="2018-06" db="EMBL/GenBank/DDBJ databases">
        <title>Complete Genomes of Monosporascus.</title>
        <authorList>
            <person name="Robinson A.J."/>
            <person name="Natvig D.O."/>
        </authorList>
    </citation>
    <scope>NUCLEOTIDE SEQUENCE [LARGE SCALE GENOMIC DNA]</scope>
    <source>
        <strain evidence="3 4">CBS 609.92</strain>
    </source>
</reference>
<feature type="compositionally biased region" description="Polar residues" evidence="1">
    <location>
        <begin position="8"/>
        <end position="20"/>
    </location>
</feature>
<gene>
    <name evidence="3" type="ORF">DL762_005916</name>
</gene>
<feature type="domain" description="RNase H type-1" evidence="2">
    <location>
        <begin position="76"/>
        <end position="244"/>
    </location>
</feature>
<sequence length="276" mass="30126">MGEETDPPATSDNADSLGSSAGTIKATGILQDPMETVSEGMNEEAEDSLSYPITVIQTEFRARGCAIRAVEPVEFLENRMVFYTDASFFIKRGLQGAGAAVTYRCFPEGPKDVTWRDESYGIIAAPNVAQDVHTGDMFAISRALKIAADKTPGYSQHPTWTTRPNRFGIYIFTGSQRSLRTIRSYLAGDCSPADLLNNQASAEIPGLLEYLSICDALIEFHWVPGHSGIIRNDRADRLARDAARVAQQLAPHNPGSFEGRAFEVIPFGKMVSLSLD</sequence>
<dbReference type="CDD" id="cd09276">
    <property type="entry name" value="Rnase_HI_RT_non_LTR"/>
    <property type="match status" value="1"/>
</dbReference>
<evidence type="ECO:0000313" key="3">
    <source>
        <dbReference type="EMBL" id="RYO83960.1"/>
    </source>
</evidence>
<protein>
    <recommendedName>
        <fullName evidence="2">RNase H type-1 domain-containing protein</fullName>
    </recommendedName>
</protein>
<dbReference type="Gene3D" id="3.30.420.10">
    <property type="entry name" value="Ribonuclease H-like superfamily/Ribonuclease H"/>
    <property type="match status" value="1"/>
</dbReference>
<comment type="caution">
    <text evidence="3">The sequence shown here is derived from an EMBL/GenBank/DDBJ whole genome shotgun (WGS) entry which is preliminary data.</text>
</comment>
<dbReference type="PROSITE" id="PS50879">
    <property type="entry name" value="RNASE_H_1"/>
    <property type="match status" value="1"/>
</dbReference>
<dbReference type="InterPro" id="IPR012337">
    <property type="entry name" value="RNaseH-like_sf"/>
</dbReference>
<accession>A0ABY0H3K8</accession>